<protein>
    <submittedName>
        <fullName evidence="2">Uncharacterized protein</fullName>
    </submittedName>
</protein>
<feature type="region of interest" description="Disordered" evidence="1">
    <location>
        <begin position="243"/>
        <end position="277"/>
    </location>
</feature>
<evidence type="ECO:0000313" key="2">
    <source>
        <dbReference type="EMBL" id="KAK0624979.1"/>
    </source>
</evidence>
<feature type="compositionally biased region" description="Polar residues" evidence="1">
    <location>
        <begin position="22"/>
        <end position="36"/>
    </location>
</feature>
<name>A0AA40C505_9PEZI</name>
<feature type="compositionally biased region" description="Basic and acidic residues" evidence="1">
    <location>
        <begin position="690"/>
        <end position="705"/>
    </location>
</feature>
<feature type="compositionally biased region" description="Pro residues" evidence="1">
    <location>
        <begin position="484"/>
        <end position="502"/>
    </location>
</feature>
<feature type="compositionally biased region" description="Polar residues" evidence="1">
    <location>
        <begin position="777"/>
        <end position="786"/>
    </location>
</feature>
<dbReference type="AlphaFoldDB" id="A0AA40C505"/>
<accession>A0AA40C505</accession>
<feature type="compositionally biased region" description="Polar residues" evidence="1">
    <location>
        <begin position="606"/>
        <end position="615"/>
    </location>
</feature>
<feature type="compositionally biased region" description="Polar residues" evidence="1">
    <location>
        <begin position="628"/>
        <end position="639"/>
    </location>
</feature>
<feature type="compositionally biased region" description="Polar residues" evidence="1">
    <location>
        <begin position="551"/>
        <end position="570"/>
    </location>
</feature>
<feature type="compositionally biased region" description="Basic and acidic residues" evidence="1">
    <location>
        <begin position="93"/>
        <end position="104"/>
    </location>
</feature>
<gene>
    <name evidence="2" type="ORF">B0T17DRAFT_639137</name>
</gene>
<sequence>MSHEPILNPKYVDDKVLHIHPVTSSPTNDNRDTAQVASGRHDTEGVLPSKSNITQSSSHKSEFTILSSQQERTDFLKTRHTRSLQSTQNSISNRRERDKDEQPHRPTVTADEYNGDTRHSDKIVLAESEDLWHKSRTSNSNDESVNVTKKKASFSHPIVTMKNDDMVVKQSDEVQPKKFRARTRSLGVKKEHELPSKPMDTNKPPHQSIVQFNASSKQKTEVHKQNSSTQISEAQSISLILKDKTEPSSNSTDASEGRNPALQDSSAVSGRNEETQAVGRKIFRSTVVEMESFSPEKAETRDIQPSVGHVTRDVELESKLEARDELLQILKLKNQILQDQVKNFDAERKMPERYQIAPTQNIVNISVSPTMVSNANAFPFPPVPLRSPAPDQLASSVNTTVNKGAASPDTVTPVAVPTPIPNTHSSPSPWLNQPQLTQFNVPCSVEGLGSHNATQGETKSHIASAVAELEAPSYPSFPATSLAPIPPSPPLSPISPLSPPSSKPELNRHGQGLRDQFQSLPQPPITPELDTESPLPRRIPYTGQFDDTKRQQSSSRTTIHGPNNQQSSYTTPPPPMKDISPSHKELKKETMYQSPKGEEAQHERSSQQLRLSENYNTVTTNTVINVIGQPSSSPKQQNPLGDEPLHTEPENQEHAGHIYQPKPDSANQPPPRTETPAKYKRARFSMLKQATEEQHSTETTMRTKDQEEDTEPAMNSPPPARPHLHPNEEKYQIATPPSDSEVPKQPNMSGSDQPVRGLSPTTLKQEVAPSHTPKVPPSQSYGQPTSHPVHVYNNYNFHNHRDQHSHYEALPTLPRPTGGEYETRIEEVQNSQSQIRRQSNRTEDMQGVEGSKRKEQDLSFYRVLLHILTCGLL</sequence>
<dbReference type="EMBL" id="JAULSR010000003">
    <property type="protein sequence ID" value="KAK0624979.1"/>
    <property type="molecule type" value="Genomic_DNA"/>
</dbReference>
<feature type="compositionally biased region" description="Low complexity" evidence="1">
    <location>
        <begin position="405"/>
        <end position="417"/>
    </location>
</feature>
<feature type="compositionally biased region" description="Polar residues" evidence="1">
    <location>
        <begin position="422"/>
        <end position="435"/>
    </location>
</feature>
<feature type="compositionally biased region" description="Polar residues" evidence="1">
    <location>
        <begin position="83"/>
        <end position="92"/>
    </location>
</feature>
<comment type="caution">
    <text evidence="2">The sequence shown here is derived from an EMBL/GenBank/DDBJ whole genome shotgun (WGS) entry which is preliminary data.</text>
</comment>
<feature type="region of interest" description="Disordered" evidence="1">
    <location>
        <begin position="480"/>
        <end position="793"/>
    </location>
</feature>
<evidence type="ECO:0000256" key="1">
    <source>
        <dbReference type="SAM" id="MobiDB-lite"/>
    </source>
</evidence>
<reference evidence="2" key="1">
    <citation type="submission" date="2023-06" db="EMBL/GenBank/DDBJ databases">
        <title>Genome-scale phylogeny and comparative genomics of the fungal order Sordariales.</title>
        <authorList>
            <consortium name="Lawrence Berkeley National Laboratory"/>
            <person name="Hensen N."/>
            <person name="Bonometti L."/>
            <person name="Westerberg I."/>
            <person name="Brannstrom I.O."/>
            <person name="Guillou S."/>
            <person name="Cros-Aarteil S."/>
            <person name="Calhoun S."/>
            <person name="Haridas S."/>
            <person name="Kuo A."/>
            <person name="Mondo S."/>
            <person name="Pangilinan J."/>
            <person name="Riley R."/>
            <person name="LaButti K."/>
            <person name="Andreopoulos B."/>
            <person name="Lipzen A."/>
            <person name="Chen C."/>
            <person name="Yanf M."/>
            <person name="Daum C."/>
            <person name="Ng V."/>
            <person name="Clum A."/>
            <person name="Steindorff A."/>
            <person name="Ohm R."/>
            <person name="Martin F."/>
            <person name="Silar P."/>
            <person name="Natvig D."/>
            <person name="Lalanne C."/>
            <person name="Gautier V."/>
            <person name="Ament-velasquez S.L."/>
            <person name="Kruys A."/>
            <person name="Hutchinson M.I."/>
            <person name="Powell A.J."/>
            <person name="Barry K."/>
            <person name="Miller A.N."/>
            <person name="Grigoriev I.V."/>
            <person name="Debuchy R."/>
            <person name="Gladieux P."/>
            <person name="Thoren M.H."/>
            <person name="Johannesson H."/>
        </authorList>
    </citation>
    <scope>NUCLEOTIDE SEQUENCE</scope>
    <source>
        <strain evidence="2">SMH3391-2</strain>
    </source>
</reference>
<feature type="compositionally biased region" description="Polar residues" evidence="1">
    <location>
        <begin position="49"/>
        <end position="70"/>
    </location>
</feature>
<feature type="compositionally biased region" description="Basic and acidic residues" evidence="1">
    <location>
        <begin position="580"/>
        <end position="605"/>
    </location>
</feature>
<proteinExistence type="predicted"/>
<feature type="compositionally biased region" description="Basic and acidic residues" evidence="1">
    <location>
        <begin position="643"/>
        <end position="656"/>
    </location>
</feature>
<feature type="region of interest" description="Disordered" evidence="1">
    <location>
        <begin position="20"/>
        <end position="119"/>
    </location>
</feature>
<feature type="region of interest" description="Disordered" evidence="1">
    <location>
        <begin position="402"/>
        <end position="435"/>
    </location>
</feature>
<feature type="region of interest" description="Disordered" evidence="1">
    <location>
        <begin position="170"/>
        <end position="207"/>
    </location>
</feature>
<feature type="compositionally biased region" description="Low complexity" evidence="1">
    <location>
        <begin position="616"/>
        <end position="627"/>
    </location>
</feature>
<dbReference type="Proteomes" id="UP001174934">
    <property type="component" value="Unassembled WGS sequence"/>
</dbReference>
<feature type="compositionally biased region" description="Basic and acidic residues" evidence="1">
    <location>
        <begin position="840"/>
        <end position="853"/>
    </location>
</feature>
<feature type="region of interest" description="Disordered" evidence="1">
    <location>
        <begin position="828"/>
        <end position="853"/>
    </location>
</feature>
<keyword evidence="3" id="KW-1185">Reference proteome</keyword>
<evidence type="ECO:0000313" key="3">
    <source>
        <dbReference type="Proteomes" id="UP001174934"/>
    </source>
</evidence>
<organism evidence="2 3">
    <name type="scientific">Bombardia bombarda</name>
    <dbReference type="NCBI Taxonomy" id="252184"/>
    <lineage>
        <taxon>Eukaryota</taxon>
        <taxon>Fungi</taxon>
        <taxon>Dikarya</taxon>
        <taxon>Ascomycota</taxon>
        <taxon>Pezizomycotina</taxon>
        <taxon>Sordariomycetes</taxon>
        <taxon>Sordariomycetidae</taxon>
        <taxon>Sordariales</taxon>
        <taxon>Lasiosphaeriaceae</taxon>
        <taxon>Bombardia</taxon>
    </lineage>
</organism>